<keyword evidence="3" id="KW-0004">4Fe-4S</keyword>
<dbReference type="Proteomes" id="UP000002729">
    <property type="component" value="Unassembled WGS sequence"/>
</dbReference>
<gene>
    <name evidence="5" type="ORF">AURANDRAFT_28883</name>
</gene>
<evidence type="ECO:0000256" key="3">
    <source>
        <dbReference type="ARBA" id="ARBA00022485"/>
    </source>
</evidence>
<evidence type="ECO:0000313" key="5">
    <source>
        <dbReference type="EMBL" id="EGB06683.1"/>
    </source>
</evidence>
<dbReference type="OrthoDB" id="1938621at2759"/>
<dbReference type="Pfam" id="PF01521">
    <property type="entry name" value="Fe-S_biosyn"/>
    <property type="match status" value="1"/>
</dbReference>
<evidence type="ECO:0000256" key="2">
    <source>
        <dbReference type="ARBA" id="ARBA00006718"/>
    </source>
</evidence>
<dbReference type="AlphaFoldDB" id="F0YDS2"/>
<evidence type="ECO:0000259" key="4">
    <source>
        <dbReference type="Pfam" id="PF01521"/>
    </source>
</evidence>
<dbReference type="GO" id="GO:0016226">
    <property type="term" value="P:iron-sulfur cluster assembly"/>
    <property type="evidence" value="ECO:0007669"/>
    <property type="project" value="InterPro"/>
</dbReference>
<dbReference type="GO" id="GO:0005506">
    <property type="term" value="F:iron ion binding"/>
    <property type="evidence" value="ECO:0007669"/>
    <property type="project" value="TreeGrafter"/>
</dbReference>
<dbReference type="KEGG" id="aaf:AURANDRAFT_28883"/>
<sequence>RLRLQIDGGGCSGFERGAGVPAVSRETDDLVFSRDGCDVVVDDSSIEFVRGATVDFEEEMIRSAFVVSHNPNSESACGCGSSFALKNFEENGVD</sequence>
<name>F0YDS2_AURAN</name>
<dbReference type="PANTHER" id="PTHR43011">
    <property type="entry name" value="IRON-SULFUR CLUSTER ASSEMBLY 2 HOMOLOG, MITOCHONDRIAL"/>
    <property type="match status" value="1"/>
</dbReference>
<dbReference type="InterPro" id="IPR000361">
    <property type="entry name" value="ATAP_core_dom"/>
</dbReference>
<organism evidence="6">
    <name type="scientific">Aureococcus anophagefferens</name>
    <name type="common">Harmful bloom alga</name>
    <dbReference type="NCBI Taxonomy" id="44056"/>
    <lineage>
        <taxon>Eukaryota</taxon>
        <taxon>Sar</taxon>
        <taxon>Stramenopiles</taxon>
        <taxon>Ochrophyta</taxon>
        <taxon>Pelagophyceae</taxon>
        <taxon>Pelagomonadales</taxon>
        <taxon>Pelagomonadaceae</taxon>
        <taxon>Aureococcus</taxon>
    </lineage>
</organism>
<keyword evidence="3" id="KW-0408">Iron</keyword>
<dbReference type="EMBL" id="GL833133">
    <property type="protein sequence ID" value="EGB06683.1"/>
    <property type="molecule type" value="Genomic_DNA"/>
</dbReference>
<dbReference type="GO" id="GO:0005739">
    <property type="term" value="C:mitochondrion"/>
    <property type="evidence" value="ECO:0007669"/>
    <property type="project" value="TreeGrafter"/>
</dbReference>
<dbReference type="InterPro" id="IPR035903">
    <property type="entry name" value="HesB-like_dom_sf"/>
</dbReference>
<dbReference type="GeneID" id="20220630"/>
<keyword evidence="3" id="KW-0479">Metal-binding</keyword>
<dbReference type="Gene3D" id="2.60.300.12">
    <property type="entry name" value="HesB-like domain"/>
    <property type="match status" value="1"/>
</dbReference>
<dbReference type="GO" id="GO:0051539">
    <property type="term" value="F:4 iron, 4 sulfur cluster binding"/>
    <property type="evidence" value="ECO:0007669"/>
    <property type="project" value="UniProtKB-KW"/>
</dbReference>
<dbReference type="GO" id="GO:0051537">
    <property type="term" value="F:2 iron, 2 sulfur cluster binding"/>
    <property type="evidence" value="ECO:0007669"/>
    <property type="project" value="TreeGrafter"/>
</dbReference>
<accession>F0YDS2</accession>
<dbReference type="FunCoup" id="F0YDS2">
    <property type="interactions" value="99"/>
</dbReference>
<feature type="non-terminal residue" evidence="5">
    <location>
        <position position="1"/>
    </location>
</feature>
<reference evidence="5 6" key="1">
    <citation type="journal article" date="2011" name="Proc. Natl. Acad. Sci. U.S.A.">
        <title>Niche of harmful alga Aureococcus anophagefferens revealed through ecogenomics.</title>
        <authorList>
            <person name="Gobler C.J."/>
            <person name="Berry D.L."/>
            <person name="Dyhrman S.T."/>
            <person name="Wilhelm S.W."/>
            <person name="Salamov A."/>
            <person name="Lobanov A.V."/>
            <person name="Zhang Y."/>
            <person name="Collier J.L."/>
            <person name="Wurch L.L."/>
            <person name="Kustka A.B."/>
            <person name="Dill B.D."/>
            <person name="Shah M."/>
            <person name="VerBerkmoes N.C."/>
            <person name="Kuo A."/>
            <person name="Terry A."/>
            <person name="Pangilinan J."/>
            <person name="Lindquist E.A."/>
            <person name="Lucas S."/>
            <person name="Paulsen I.T."/>
            <person name="Hattenrath-Lehmann T.K."/>
            <person name="Talmage S.C."/>
            <person name="Walker E.A."/>
            <person name="Koch F."/>
            <person name="Burson A.M."/>
            <person name="Marcoval M.A."/>
            <person name="Tang Y.Z."/>
            <person name="Lecleir G.R."/>
            <person name="Coyne K.J."/>
            <person name="Berg G.M."/>
            <person name="Bertrand E.M."/>
            <person name="Saito M.A."/>
            <person name="Gladyshev V.N."/>
            <person name="Grigoriev I.V."/>
        </authorList>
    </citation>
    <scope>NUCLEOTIDE SEQUENCE [LARGE SCALE GENOMIC DNA]</scope>
    <source>
        <strain evidence="6">CCMP 1984</strain>
    </source>
</reference>
<dbReference type="InParanoid" id="F0YDS2"/>
<evidence type="ECO:0000256" key="1">
    <source>
        <dbReference type="ARBA" id="ARBA00005151"/>
    </source>
</evidence>
<dbReference type="eggNOG" id="KOG1119">
    <property type="taxonomic scope" value="Eukaryota"/>
</dbReference>
<comment type="similarity">
    <text evidence="2">Belongs to the HesB/IscA family.</text>
</comment>
<dbReference type="PANTHER" id="PTHR43011:SF1">
    <property type="entry name" value="IRON-SULFUR CLUSTER ASSEMBLY 2 HOMOLOG, MITOCHONDRIAL"/>
    <property type="match status" value="1"/>
</dbReference>
<keyword evidence="6" id="KW-1185">Reference proteome</keyword>
<dbReference type="InterPro" id="IPR016092">
    <property type="entry name" value="ATAP"/>
</dbReference>
<dbReference type="RefSeq" id="XP_009038434.1">
    <property type="nucleotide sequence ID" value="XM_009040186.1"/>
</dbReference>
<evidence type="ECO:0000313" key="6">
    <source>
        <dbReference type="Proteomes" id="UP000002729"/>
    </source>
</evidence>
<comment type="pathway">
    <text evidence="1">Cofactor biosynthesis; iron-sulfur cluster biosynthesis.</text>
</comment>
<dbReference type="OMA" id="KGETMLR"/>
<feature type="domain" description="Core" evidence="4">
    <location>
        <begin position="2"/>
        <end position="80"/>
    </location>
</feature>
<proteinExistence type="inferred from homology"/>
<dbReference type="NCBIfam" id="TIGR00049">
    <property type="entry name" value="iron-sulfur cluster assembly accessory protein"/>
    <property type="match status" value="1"/>
</dbReference>
<protein>
    <recommendedName>
        <fullName evidence="4">Core domain-containing protein</fullName>
    </recommendedName>
</protein>
<dbReference type="SUPFAM" id="SSF89360">
    <property type="entry name" value="HesB-like domain"/>
    <property type="match status" value="1"/>
</dbReference>
<keyword evidence="3" id="KW-0411">Iron-sulfur</keyword>